<reference evidence="1 2" key="1">
    <citation type="journal article" date="2022" name="Allergy">
        <title>Genome assembly and annotation of Periplaneta americana reveal a comprehensive cockroach allergen profile.</title>
        <authorList>
            <person name="Wang L."/>
            <person name="Xiong Q."/>
            <person name="Saelim N."/>
            <person name="Wang L."/>
            <person name="Nong W."/>
            <person name="Wan A.T."/>
            <person name="Shi M."/>
            <person name="Liu X."/>
            <person name="Cao Q."/>
            <person name="Hui J.H.L."/>
            <person name="Sookrung N."/>
            <person name="Leung T.F."/>
            <person name="Tungtrongchitr A."/>
            <person name="Tsui S.K.W."/>
        </authorList>
    </citation>
    <scope>NUCLEOTIDE SEQUENCE [LARGE SCALE GENOMIC DNA]</scope>
    <source>
        <strain evidence="1">PWHHKU_190912</strain>
    </source>
</reference>
<dbReference type="Proteomes" id="UP001148838">
    <property type="component" value="Unassembled WGS sequence"/>
</dbReference>
<evidence type="ECO:0000313" key="2">
    <source>
        <dbReference type="Proteomes" id="UP001148838"/>
    </source>
</evidence>
<evidence type="ECO:0000313" key="1">
    <source>
        <dbReference type="EMBL" id="KAJ4442584.1"/>
    </source>
</evidence>
<sequence>MRSNCCAIAVILANLVQKFRTTGSILDKKRTCVKRVLTEEMLDEIGHRLERKSYDIIPPCISAGRDITVFSDMSCFKFLIYVKLIDNDRLFEEYRLLRVQFKLCHGSLYAVMWLADEPREFNLPKLPQRRITRVPEKLPSKYGVHSEEYVPIRTSESPSFTTIQNNRERLDADTSAVSNSLERTRCKTSIRERICNTTDPHYDNLRTNEHWFVAQALMSVVGL</sequence>
<keyword evidence="2" id="KW-1185">Reference proteome</keyword>
<organism evidence="1 2">
    <name type="scientific">Periplaneta americana</name>
    <name type="common">American cockroach</name>
    <name type="synonym">Blatta americana</name>
    <dbReference type="NCBI Taxonomy" id="6978"/>
    <lineage>
        <taxon>Eukaryota</taxon>
        <taxon>Metazoa</taxon>
        <taxon>Ecdysozoa</taxon>
        <taxon>Arthropoda</taxon>
        <taxon>Hexapoda</taxon>
        <taxon>Insecta</taxon>
        <taxon>Pterygota</taxon>
        <taxon>Neoptera</taxon>
        <taxon>Polyneoptera</taxon>
        <taxon>Dictyoptera</taxon>
        <taxon>Blattodea</taxon>
        <taxon>Blattoidea</taxon>
        <taxon>Blattidae</taxon>
        <taxon>Blattinae</taxon>
        <taxon>Periplaneta</taxon>
    </lineage>
</organism>
<proteinExistence type="predicted"/>
<name>A0ABQ8T7V1_PERAM</name>
<comment type="caution">
    <text evidence="1">The sequence shown here is derived from an EMBL/GenBank/DDBJ whole genome shotgun (WGS) entry which is preliminary data.</text>
</comment>
<gene>
    <name evidence="1" type="ORF">ANN_04172</name>
</gene>
<accession>A0ABQ8T7V1</accession>
<dbReference type="EMBL" id="JAJSOF020000013">
    <property type="protein sequence ID" value="KAJ4442584.1"/>
    <property type="molecule type" value="Genomic_DNA"/>
</dbReference>
<protein>
    <submittedName>
        <fullName evidence="1">Uncharacterized protein</fullName>
    </submittedName>
</protein>